<evidence type="ECO:0000256" key="1">
    <source>
        <dbReference type="SAM" id="MobiDB-lite"/>
    </source>
</evidence>
<dbReference type="OrthoDB" id="3220849at2759"/>
<dbReference type="HOGENOM" id="CLU_2687866_0_0_1"/>
<dbReference type="AlphaFoldDB" id="S8FU61"/>
<protein>
    <submittedName>
        <fullName evidence="2">Uncharacterized protein</fullName>
    </submittedName>
</protein>
<evidence type="ECO:0000313" key="2">
    <source>
        <dbReference type="EMBL" id="EPT04696.1"/>
    </source>
</evidence>
<sequence>MPSDSRPRSCRSSKPPSSATPCRHLNPAQAIAEAWKRETPDSQRQWRLADLRAKQQYLSPTLWTTTKTPVGVKL</sequence>
<evidence type="ECO:0000313" key="3">
    <source>
        <dbReference type="Proteomes" id="UP000015241"/>
    </source>
</evidence>
<name>S8FU61_FOMSC</name>
<feature type="region of interest" description="Disordered" evidence="1">
    <location>
        <begin position="1"/>
        <end position="25"/>
    </location>
</feature>
<gene>
    <name evidence="2" type="ORF">FOMPIDRAFT_38089</name>
</gene>
<proteinExistence type="predicted"/>
<dbReference type="EMBL" id="KE504126">
    <property type="protein sequence ID" value="EPT04696.1"/>
    <property type="molecule type" value="Genomic_DNA"/>
</dbReference>
<accession>S8FU61</accession>
<keyword evidence="3" id="KW-1185">Reference proteome</keyword>
<organism evidence="2 3">
    <name type="scientific">Fomitopsis schrenkii</name>
    <name type="common">Brown rot fungus</name>
    <dbReference type="NCBI Taxonomy" id="2126942"/>
    <lineage>
        <taxon>Eukaryota</taxon>
        <taxon>Fungi</taxon>
        <taxon>Dikarya</taxon>
        <taxon>Basidiomycota</taxon>
        <taxon>Agaricomycotina</taxon>
        <taxon>Agaricomycetes</taxon>
        <taxon>Polyporales</taxon>
        <taxon>Fomitopsis</taxon>
    </lineage>
</organism>
<feature type="compositionally biased region" description="Low complexity" evidence="1">
    <location>
        <begin position="1"/>
        <end position="17"/>
    </location>
</feature>
<dbReference type="Proteomes" id="UP000015241">
    <property type="component" value="Unassembled WGS sequence"/>
</dbReference>
<reference evidence="2 3" key="1">
    <citation type="journal article" date="2012" name="Science">
        <title>The Paleozoic origin of enzymatic lignin decomposition reconstructed from 31 fungal genomes.</title>
        <authorList>
            <person name="Floudas D."/>
            <person name="Binder M."/>
            <person name="Riley R."/>
            <person name="Barry K."/>
            <person name="Blanchette R.A."/>
            <person name="Henrissat B."/>
            <person name="Martinez A.T."/>
            <person name="Otillar R."/>
            <person name="Spatafora J.W."/>
            <person name="Yadav J.S."/>
            <person name="Aerts A."/>
            <person name="Benoit I."/>
            <person name="Boyd A."/>
            <person name="Carlson A."/>
            <person name="Copeland A."/>
            <person name="Coutinho P.M."/>
            <person name="de Vries R.P."/>
            <person name="Ferreira P."/>
            <person name="Findley K."/>
            <person name="Foster B."/>
            <person name="Gaskell J."/>
            <person name="Glotzer D."/>
            <person name="Gorecki P."/>
            <person name="Heitman J."/>
            <person name="Hesse C."/>
            <person name="Hori C."/>
            <person name="Igarashi K."/>
            <person name="Jurgens J.A."/>
            <person name="Kallen N."/>
            <person name="Kersten P."/>
            <person name="Kohler A."/>
            <person name="Kuees U."/>
            <person name="Kumar T.K.A."/>
            <person name="Kuo A."/>
            <person name="LaButti K."/>
            <person name="Larrondo L.F."/>
            <person name="Lindquist E."/>
            <person name="Ling A."/>
            <person name="Lombard V."/>
            <person name="Lucas S."/>
            <person name="Lundell T."/>
            <person name="Martin R."/>
            <person name="McLaughlin D.J."/>
            <person name="Morgenstern I."/>
            <person name="Morin E."/>
            <person name="Murat C."/>
            <person name="Nagy L.G."/>
            <person name="Nolan M."/>
            <person name="Ohm R.A."/>
            <person name="Patyshakuliyeva A."/>
            <person name="Rokas A."/>
            <person name="Ruiz-Duenas F.J."/>
            <person name="Sabat G."/>
            <person name="Salamov A."/>
            <person name="Samejima M."/>
            <person name="Schmutz J."/>
            <person name="Slot J.C."/>
            <person name="St John F."/>
            <person name="Stenlid J."/>
            <person name="Sun H."/>
            <person name="Sun S."/>
            <person name="Syed K."/>
            <person name="Tsang A."/>
            <person name="Wiebenga A."/>
            <person name="Young D."/>
            <person name="Pisabarro A."/>
            <person name="Eastwood D.C."/>
            <person name="Martin F."/>
            <person name="Cullen D."/>
            <person name="Grigoriev I.V."/>
            <person name="Hibbett D.S."/>
        </authorList>
    </citation>
    <scope>NUCLEOTIDE SEQUENCE</scope>
    <source>
        <strain evidence="3">FP-58527</strain>
    </source>
</reference>
<dbReference type="InParanoid" id="S8FU61"/>